<evidence type="ECO:0000256" key="1">
    <source>
        <dbReference type="ARBA" id="ARBA00009865"/>
    </source>
</evidence>
<dbReference type="CDD" id="cd09001">
    <property type="entry name" value="GH43_FsAxh1-like"/>
    <property type="match status" value="1"/>
</dbReference>
<dbReference type="InterPro" id="IPR013320">
    <property type="entry name" value="ConA-like_dom_sf"/>
</dbReference>
<feature type="domain" description="Beta-xylosidase C-terminal Concanavalin A-like" evidence="8">
    <location>
        <begin position="353"/>
        <end position="545"/>
    </location>
</feature>
<evidence type="ECO:0000256" key="5">
    <source>
        <dbReference type="PIRSR" id="PIRSR606710-2"/>
    </source>
</evidence>
<keyword evidence="10" id="KW-1185">Reference proteome</keyword>
<dbReference type="PANTHER" id="PTHR42812">
    <property type="entry name" value="BETA-XYLOSIDASE"/>
    <property type="match status" value="1"/>
</dbReference>
<dbReference type="Gene3D" id="2.115.10.20">
    <property type="entry name" value="Glycosyl hydrolase domain, family 43"/>
    <property type="match status" value="1"/>
</dbReference>
<dbReference type="PANTHER" id="PTHR42812:SF12">
    <property type="entry name" value="BETA-XYLOSIDASE-RELATED"/>
    <property type="match status" value="1"/>
</dbReference>
<feature type="site" description="Important for catalytic activity, responsible for pKa modulation of the active site Glu and correct orientation of both the proton donor and substrate" evidence="5">
    <location>
        <position position="167"/>
    </location>
</feature>
<sequence length="550" mass="61593">MRLLGDIYEMMTFTNKTSRSIFVLLLWVAALQSQAQSKVWNPDNNDGTYSNPIIHADYSDPDICRVGDDFYMTASSFNAVPGLPILHSRDLVNWTLINHALPANQDSHFDTPQHGNGVWAPSIRYHEELFYIYWGDPDRGIFMVQTDDPRSEWSAPVLVKKAYGNIDACPLWDDDGRMYLIHAFAHSRAGVKSLLQVVELTPDGTQILDKGTVVFDGHQDHPTIEGPKFYKRNGYYYIFAPGGGVPTGWQIILRSKNIYGPYEDKIVLAQGNTDINGPHQGGWVELDNGESWFIHFQDKGPYGRVPHLQPVTWKKGWPMMGINPNKEGVGEPVLNYSNPKTNYGNDQWTPQDSDEFDLPTLGLQWQWNANPRPQYASLTTRPGHLQLTSQPLSTGTQNLWMSPNILTQKIPAMDFLTTIKLDVAHLAEGEETGLMIFGMDYSGIVVRRTNGGLQVVQSICTDAPKNTTPSYEDSKDIKASTLWLSVQVKNGKASYAYSIDGEAFDPIGSEQTMREGKWIGAKIALYASKSNPKGLPGYADIDWIRLSAIE</sequence>
<keyword evidence="7" id="KW-0732">Signal</keyword>
<feature type="signal peptide" evidence="7">
    <location>
        <begin position="1"/>
        <end position="35"/>
    </location>
</feature>
<dbReference type="AlphaFoldDB" id="A0A1M6LSA6"/>
<dbReference type="Proteomes" id="UP000184474">
    <property type="component" value="Unassembled WGS sequence"/>
</dbReference>
<evidence type="ECO:0000256" key="3">
    <source>
        <dbReference type="ARBA" id="ARBA00023295"/>
    </source>
</evidence>
<feature type="chain" id="PRO_5013359638" evidence="7">
    <location>
        <begin position="36"/>
        <end position="550"/>
    </location>
</feature>
<dbReference type="Pfam" id="PF04616">
    <property type="entry name" value="Glyco_hydro_43"/>
    <property type="match status" value="1"/>
</dbReference>
<gene>
    <name evidence="9" type="ORF">SAMN04488028_1011077</name>
</gene>
<evidence type="ECO:0000313" key="10">
    <source>
        <dbReference type="Proteomes" id="UP000184474"/>
    </source>
</evidence>
<comment type="similarity">
    <text evidence="1 6">Belongs to the glycosyl hydrolase 43 family.</text>
</comment>
<organism evidence="9 10">
    <name type="scientific">Reichenbachiella agariperforans</name>
    <dbReference type="NCBI Taxonomy" id="156994"/>
    <lineage>
        <taxon>Bacteria</taxon>
        <taxon>Pseudomonadati</taxon>
        <taxon>Bacteroidota</taxon>
        <taxon>Cytophagia</taxon>
        <taxon>Cytophagales</taxon>
        <taxon>Reichenbachiellaceae</taxon>
        <taxon>Reichenbachiella</taxon>
    </lineage>
</organism>
<feature type="active site" description="Proton donor" evidence="4">
    <location>
        <position position="225"/>
    </location>
</feature>
<evidence type="ECO:0000256" key="2">
    <source>
        <dbReference type="ARBA" id="ARBA00022801"/>
    </source>
</evidence>
<accession>A0A1M6LSA6</accession>
<keyword evidence="3 6" id="KW-0326">Glycosidase</keyword>
<protein>
    <submittedName>
        <fullName evidence="9">Beta-xylosidase</fullName>
    </submittedName>
</protein>
<dbReference type="EMBL" id="FRAA01000001">
    <property type="protein sequence ID" value="SHJ74087.1"/>
    <property type="molecule type" value="Genomic_DNA"/>
</dbReference>
<dbReference type="SUPFAM" id="SSF49899">
    <property type="entry name" value="Concanavalin A-like lectins/glucanases"/>
    <property type="match status" value="1"/>
</dbReference>
<dbReference type="GO" id="GO:0004553">
    <property type="term" value="F:hydrolase activity, hydrolyzing O-glycosyl compounds"/>
    <property type="evidence" value="ECO:0007669"/>
    <property type="project" value="InterPro"/>
</dbReference>
<dbReference type="Pfam" id="PF17851">
    <property type="entry name" value="GH43_C2"/>
    <property type="match status" value="1"/>
</dbReference>
<reference evidence="10" key="1">
    <citation type="submission" date="2016-11" db="EMBL/GenBank/DDBJ databases">
        <authorList>
            <person name="Varghese N."/>
            <person name="Submissions S."/>
        </authorList>
    </citation>
    <scope>NUCLEOTIDE SEQUENCE [LARGE SCALE GENOMIC DNA]</scope>
    <source>
        <strain evidence="10">DSM 26134</strain>
    </source>
</reference>
<evidence type="ECO:0000313" key="9">
    <source>
        <dbReference type="EMBL" id="SHJ74087.1"/>
    </source>
</evidence>
<evidence type="ECO:0000256" key="6">
    <source>
        <dbReference type="RuleBase" id="RU361187"/>
    </source>
</evidence>
<dbReference type="SUPFAM" id="SSF75005">
    <property type="entry name" value="Arabinanase/levansucrase/invertase"/>
    <property type="match status" value="1"/>
</dbReference>
<evidence type="ECO:0000256" key="4">
    <source>
        <dbReference type="PIRSR" id="PIRSR606710-1"/>
    </source>
</evidence>
<dbReference type="InterPro" id="IPR006710">
    <property type="entry name" value="Glyco_hydro_43"/>
</dbReference>
<dbReference type="Gene3D" id="2.60.120.200">
    <property type="match status" value="1"/>
</dbReference>
<feature type="active site" description="Proton acceptor" evidence="4">
    <location>
        <position position="60"/>
    </location>
</feature>
<dbReference type="STRING" id="156994.SAMN04488028_1011077"/>
<dbReference type="InterPro" id="IPR051795">
    <property type="entry name" value="Glycosyl_Hydrlase_43"/>
</dbReference>
<evidence type="ECO:0000259" key="8">
    <source>
        <dbReference type="Pfam" id="PF17851"/>
    </source>
</evidence>
<name>A0A1M6LSA6_REIAG</name>
<dbReference type="InterPro" id="IPR023296">
    <property type="entry name" value="Glyco_hydro_beta-prop_sf"/>
</dbReference>
<keyword evidence="2 6" id="KW-0378">Hydrolase</keyword>
<dbReference type="RefSeq" id="WP_245816800.1">
    <property type="nucleotide sequence ID" value="NZ_FRAA01000001.1"/>
</dbReference>
<dbReference type="InterPro" id="IPR041542">
    <property type="entry name" value="GH43_C2"/>
</dbReference>
<evidence type="ECO:0000256" key="7">
    <source>
        <dbReference type="SAM" id="SignalP"/>
    </source>
</evidence>
<proteinExistence type="inferred from homology"/>
<dbReference type="GO" id="GO:0005975">
    <property type="term" value="P:carbohydrate metabolic process"/>
    <property type="evidence" value="ECO:0007669"/>
    <property type="project" value="InterPro"/>
</dbReference>